<name>A0A068TR12_COFCA</name>
<dbReference type="InParanoid" id="A0A068TR12"/>
<accession>A0A068TR12</accession>
<keyword evidence="2" id="KW-1185">Reference proteome</keyword>
<dbReference type="Proteomes" id="UP000295252">
    <property type="component" value="Chromosome VI"/>
</dbReference>
<dbReference type="Gramene" id="CDO98477">
    <property type="protein sequence ID" value="CDO98477"/>
    <property type="gene ID" value="GSCOC_T00022588001"/>
</dbReference>
<gene>
    <name evidence="1" type="ORF">GSCOC_T00022588001</name>
</gene>
<proteinExistence type="predicted"/>
<reference evidence="2" key="1">
    <citation type="journal article" date="2014" name="Science">
        <title>The coffee genome provides insight into the convergent evolution of caffeine biosynthesis.</title>
        <authorList>
            <person name="Denoeud F."/>
            <person name="Carretero-Paulet L."/>
            <person name="Dereeper A."/>
            <person name="Droc G."/>
            <person name="Guyot R."/>
            <person name="Pietrella M."/>
            <person name="Zheng C."/>
            <person name="Alberti A."/>
            <person name="Anthony F."/>
            <person name="Aprea G."/>
            <person name="Aury J.M."/>
            <person name="Bento P."/>
            <person name="Bernard M."/>
            <person name="Bocs S."/>
            <person name="Campa C."/>
            <person name="Cenci A."/>
            <person name="Combes M.C."/>
            <person name="Crouzillat D."/>
            <person name="Da Silva C."/>
            <person name="Daddiego L."/>
            <person name="De Bellis F."/>
            <person name="Dussert S."/>
            <person name="Garsmeur O."/>
            <person name="Gayraud T."/>
            <person name="Guignon V."/>
            <person name="Jahn K."/>
            <person name="Jamilloux V."/>
            <person name="Joet T."/>
            <person name="Labadie K."/>
            <person name="Lan T."/>
            <person name="Leclercq J."/>
            <person name="Lepelley M."/>
            <person name="Leroy T."/>
            <person name="Li L.T."/>
            <person name="Librado P."/>
            <person name="Lopez L."/>
            <person name="Munoz A."/>
            <person name="Noel B."/>
            <person name="Pallavicini A."/>
            <person name="Perrotta G."/>
            <person name="Poncet V."/>
            <person name="Pot D."/>
            <person name="Priyono X."/>
            <person name="Rigoreau M."/>
            <person name="Rouard M."/>
            <person name="Rozas J."/>
            <person name="Tranchant-Dubreuil C."/>
            <person name="VanBuren R."/>
            <person name="Zhang Q."/>
            <person name="Andrade A.C."/>
            <person name="Argout X."/>
            <person name="Bertrand B."/>
            <person name="de Kochko A."/>
            <person name="Graziosi G."/>
            <person name="Henry R.J."/>
            <person name="Jayarama X."/>
            <person name="Ming R."/>
            <person name="Nagai C."/>
            <person name="Rounsley S."/>
            <person name="Sankoff D."/>
            <person name="Giuliano G."/>
            <person name="Albert V.A."/>
            <person name="Wincker P."/>
            <person name="Lashermes P."/>
        </authorList>
    </citation>
    <scope>NUCLEOTIDE SEQUENCE [LARGE SCALE GENOMIC DNA]</scope>
    <source>
        <strain evidence="2">cv. DH200-94</strain>
    </source>
</reference>
<dbReference type="EMBL" id="HG739086">
    <property type="protein sequence ID" value="CDO98477.1"/>
    <property type="molecule type" value="Genomic_DNA"/>
</dbReference>
<sequence length="123" mass="13565">MAATPNPKKESNPAMITKRIDPAGTQMGLEIIIKGAKKIRPRTVAVRVRPVRRSRMPPDITKVKNPMSWVELGACSCILRRNKVVAPAVEVVVGRGGHWGWPGLAWWSAMVGKLELFGEEKLS</sequence>
<protein>
    <submittedName>
        <fullName evidence="1">Uncharacterized protein</fullName>
    </submittedName>
</protein>
<evidence type="ECO:0000313" key="1">
    <source>
        <dbReference type="EMBL" id="CDO98477.1"/>
    </source>
</evidence>
<organism evidence="1 2">
    <name type="scientific">Coffea canephora</name>
    <name type="common">Robusta coffee</name>
    <dbReference type="NCBI Taxonomy" id="49390"/>
    <lineage>
        <taxon>Eukaryota</taxon>
        <taxon>Viridiplantae</taxon>
        <taxon>Streptophyta</taxon>
        <taxon>Embryophyta</taxon>
        <taxon>Tracheophyta</taxon>
        <taxon>Spermatophyta</taxon>
        <taxon>Magnoliopsida</taxon>
        <taxon>eudicotyledons</taxon>
        <taxon>Gunneridae</taxon>
        <taxon>Pentapetalae</taxon>
        <taxon>asterids</taxon>
        <taxon>lamiids</taxon>
        <taxon>Gentianales</taxon>
        <taxon>Rubiaceae</taxon>
        <taxon>Ixoroideae</taxon>
        <taxon>Gardenieae complex</taxon>
        <taxon>Bertiereae - Coffeeae clade</taxon>
        <taxon>Coffeeae</taxon>
        <taxon>Coffea</taxon>
    </lineage>
</organism>
<dbReference type="AlphaFoldDB" id="A0A068TR12"/>
<evidence type="ECO:0000313" key="2">
    <source>
        <dbReference type="Proteomes" id="UP000295252"/>
    </source>
</evidence>